<name>A0AAX6FPL6_IRIPA</name>
<sequence>MIIRLYFKYFEHVFSTLFQSFKKKRIINCFVLLCLSLFNLGVALAIFINLWVTSSMNFFLIQQINDFARLYLKFDILTLDFKMVSSFKNG</sequence>
<dbReference type="Proteomes" id="UP001140949">
    <property type="component" value="Unassembled WGS sequence"/>
</dbReference>
<keyword evidence="3" id="KW-1185">Reference proteome</keyword>
<keyword evidence="1" id="KW-1133">Transmembrane helix</keyword>
<protein>
    <submittedName>
        <fullName evidence="2">Uncharacterized protein</fullName>
    </submittedName>
</protein>
<comment type="caution">
    <text evidence="2">The sequence shown here is derived from an EMBL/GenBank/DDBJ whole genome shotgun (WGS) entry which is preliminary data.</text>
</comment>
<keyword evidence="1" id="KW-0472">Membrane</keyword>
<dbReference type="AlphaFoldDB" id="A0AAX6FPL6"/>
<evidence type="ECO:0000313" key="3">
    <source>
        <dbReference type="Proteomes" id="UP001140949"/>
    </source>
</evidence>
<evidence type="ECO:0000313" key="2">
    <source>
        <dbReference type="EMBL" id="KAJ6817985.1"/>
    </source>
</evidence>
<gene>
    <name evidence="2" type="ORF">M6B38_409685</name>
</gene>
<organism evidence="2 3">
    <name type="scientific">Iris pallida</name>
    <name type="common">Sweet iris</name>
    <dbReference type="NCBI Taxonomy" id="29817"/>
    <lineage>
        <taxon>Eukaryota</taxon>
        <taxon>Viridiplantae</taxon>
        <taxon>Streptophyta</taxon>
        <taxon>Embryophyta</taxon>
        <taxon>Tracheophyta</taxon>
        <taxon>Spermatophyta</taxon>
        <taxon>Magnoliopsida</taxon>
        <taxon>Liliopsida</taxon>
        <taxon>Asparagales</taxon>
        <taxon>Iridaceae</taxon>
        <taxon>Iridoideae</taxon>
        <taxon>Irideae</taxon>
        <taxon>Iris</taxon>
    </lineage>
</organism>
<proteinExistence type="predicted"/>
<accession>A0AAX6FPL6</accession>
<feature type="transmembrane region" description="Helical" evidence="1">
    <location>
        <begin position="26"/>
        <end position="52"/>
    </location>
</feature>
<reference evidence="2" key="1">
    <citation type="journal article" date="2023" name="GigaByte">
        <title>Genome assembly of the bearded iris, Iris pallida Lam.</title>
        <authorList>
            <person name="Bruccoleri R.E."/>
            <person name="Oakeley E.J."/>
            <person name="Faust A.M.E."/>
            <person name="Altorfer M."/>
            <person name="Dessus-Babus S."/>
            <person name="Burckhardt D."/>
            <person name="Oertli M."/>
            <person name="Naumann U."/>
            <person name="Petersen F."/>
            <person name="Wong J."/>
        </authorList>
    </citation>
    <scope>NUCLEOTIDE SEQUENCE</scope>
    <source>
        <strain evidence="2">GSM-AAB239-AS_SAM_17_03QT</strain>
    </source>
</reference>
<reference evidence="2" key="2">
    <citation type="submission" date="2023-04" db="EMBL/GenBank/DDBJ databases">
        <authorList>
            <person name="Bruccoleri R.E."/>
            <person name="Oakeley E.J."/>
            <person name="Faust A.-M."/>
            <person name="Dessus-Babus S."/>
            <person name="Altorfer M."/>
            <person name="Burckhardt D."/>
            <person name="Oertli M."/>
            <person name="Naumann U."/>
            <person name="Petersen F."/>
            <person name="Wong J."/>
        </authorList>
    </citation>
    <scope>NUCLEOTIDE SEQUENCE</scope>
    <source>
        <strain evidence="2">GSM-AAB239-AS_SAM_17_03QT</strain>
        <tissue evidence="2">Leaf</tissue>
    </source>
</reference>
<dbReference type="EMBL" id="JANAVB010027529">
    <property type="protein sequence ID" value="KAJ6817985.1"/>
    <property type="molecule type" value="Genomic_DNA"/>
</dbReference>
<keyword evidence="1" id="KW-0812">Transmembrane</keyword>
<evidence type="ECO:0000256" key="1">
    <source>
        <dbReference type="SAM" id="Phobius"/>
    </source>
</evidence>